<evidence type="ECO:0000313" key="1">
    <source>
        <dbReference type="EMBL" id="KNC23170.1"/>
    </source>
</evidence>
<name>A0A0L0BSW2_LUCCU</name>
<protein>
    <submittedName>
        <fullName evidence="1">Uncharacterized protein</fullName>
    </submittedName>
</protein>
<dbReference type="Proteomes" id="UP000037069">
    <property type="component" value="Unassembled WGS sequence"/>
</dbReference>
<comment type="caution">
    <text evidence="1">The sequence shown here is derived from an EMBL/GenBank/DDBJ whole genome shotgun (WGS) entry which is preliminary data.</text>
</comment>
<sequence>MSSPSDDNFRSFLFFCGAINITYRSTFSLLKEHVEEEIRYEEARKWIFGITVNDRINKCRLRFTKRKHFKNILESTTVDDERPFVKILLGTIGV</sequence>
<dbReference type="AlphaFoldDB" id="A0A0L0BSW2"/>
<evidence type="ECO:0000313" key="2">
    <source>
        <dbReference type="Proteomes" id="UP000037069"/>
    </source>
</evidence>
<keyword evidence="2" id="KW-1185">Reference proteome</keyword>
<organism evidence="1 2">
    <name type="scientific">Lucilia cuprina</name>
    <name type="common">Green bottle fly</name>
    <name type="synonym">Australian sheep blowfly</name>
    <dbReference type="NCBI Taxonomy" id="7375"/>
    <lineage>
        <taxon>Eukaryota</taxon>
        <taxon>Metazoa</taxon>
        <taxon>Ecdysozoa</taxon>
        <taxon>Arthropoda</taxon>
        <taxon>Hexapoda</taxon>
        <taxon>Insecta</taxon>
        <taxon>Pterygota</taxon>
        <taxon>Neoptera</taxon>
        <taxon>Endopterygota</taxon>
        <taxon>Diptera</taxon>
        <taxon>Brachycera</taxon>
        <taxon>Muscomorpha</taxon>
        <taxon>Oestroidea</taxon>
        <taxon>Calliphoridae</taxon>
        <taxon>Luciliinae</taxon>
        <taxon>Lucilia</taxon>
    </lineage>
</organism>
<gene>
    <name evidence="1" type="ORF">FF38_14152</name>
</gene>
<reference evidence="1 2" key="1">
    <citation type="journal article" date="2015" name="Nat. Commun.">
        <title>Lucilia cuprina genome unlocks parasitic fly biology to underpin future interventions.</title>
        <authorList>
            <person name="Anstead C.A."/>
            <person name="Korhonen P.K."/>
            <person name="Young N.D."/>
            <person name="Hall R.S."/>
            <person name="Jex A.R."/>
            <person name="Murali S.C."/>
            <person name="Hughes D.S."/>
            <person name="Lee S.F."/>
            <person name="Perry T."/>
            <person name="Stroehlein A.J."/>
            <person name="Ansell B.R."/>
            <person name="Breugelmans B."/>
            <person name="Hofmann A."/>
            <person name="Qu J."/>
            <person name="Dugan S."/>
            <person name="Lee S.L."/>
            <person name="Chao H."/>
            <person name="Dinh H."/>
            <person name="Han Y."/>
            <person name="Doddapaneni H.V."/>
            <person name="Worley K.C."/>
            <person name="Muzny D.M."/>
            <person name="Ioannidis P."/>
            <person name="Waterhouse R.M."/>
            <person name="Zdobnov E.M."/>
            <person name="James P.J."/>
            <person name="Bagnall N.H."/>
            <person name="Kotze A.C."/>
            <person name="Gibbs R.A."/>
            <person name="Richards S."/>
            <person name="Batterham P."/>
            <person name="Gasser R.B."/>
        </authorList>
    </citation>
    <scope>NUCLEOTIDE SEQUENCE [LARGE SCALE GENOMIC DNA]</scope>
    <source>
        <strain evidence="1 2">LS</strain>
        <tissue evidence="1">Full body</tissue>
    </source>
</reference>
<accession>A0A0L0BSW2</accession>
<proteinExistence type="predicted"/>
<dbReference type="EMBL" id="JRES01001403">
    <property type="protein sequence ID" value="KNC23170.1"/>
    <property type="molecule type" value="Genomic_DNA"/>
</dbReference>